<evidence type="ECO:0000313" key="2">
    <source>
        <dbReference type="EMBL" id="KAK3380649.1"/>
    </source>
</evidence>
<proteinExistence type="predicted"/>
<reference evidence="2" key="2">
    <citation type="submission" date="2023-06" db="EMBL/GenBank/DDBJ databases">
        <authorList>
            <consortium name="Lawrence Berkeley National Laboratory"/>
            <person name="Haridas S."/>
            <person name="Hensen N."/>
            <person name="Bonometti L."/>
            <person name="Westerberg I."/>
            <person name="Brannstrom I.O."/>
            <person name="Guillou S."/>
            <person name="Cros-Aarteil S."/>
            <person name="Calhoun S."/>
            <person name="Kuo A."/>
            <person name="Mondo S."/>
            <person name="Pangilinan J."/>
            <person name="Riley R."/>
            <person name="Labutti K."/>
            <person name="Andreopoulos B."/>
            <person name="Lipzen A."/>
            <person name="Chen C."/>
            <person name="Yanf M."/>
            <person name="Daum C."/>
            <person name="Ng V."/>
            <person name="Clum A."/>
            <person name="Steindorff A."/>
            <person name="Ohm R."/>
            <person name="Martin F."/>
            <person name="Silar P."/>
            <person name="Natvig D."/>
            <person name="Lalanne C."/>
            <person name="Gautier V."/>
            <person name="Ament-Velasquez S.L."/>
            <person name="Kruys A."/>
            <person name="Hutchinson M.I."/>
            <person name="Powell A.J."/>
            <person name="Barry K."/>
            <person name="Miller A.N."/>
            <person name="Grigoriev I.V."/>
            <person name="Debuchy R."/>
            <person name="Gladieux P."/>
            <person name="Thoren M.H."/>
            <person name="Johannesson H."/>
        </authorList>
    </citation>
    <scope>NUCLEOTIDE SEQUENCE</scope>
    <source>
        <strain evidence="2">CBS 958.72</strain>
    </source>
</reference>
<feature type="region of interest" description="Disordered" evidence="1">
    <location>
        <begin position="47"/>
        <end position="90"/>
    </location>
</feature>
<accession>A0AAE0TUU4</accession>
<sequence length="293" mass="31440">MFGPRQCRETTYPTTFSHRPLGNDFLLQQTLLVGANSAMANGCAKGRGGGKGRGGHWGIGATTTGSAKSRRRPTHRRDLSRLPDSSVFPHPPAKCAQAKGTHGVGHAIGPPSIPRASLDPPRAPMPPSGAMRTRGGTDFVREADGGRRSWRFAEALILAPFPAVLSIASPFFLLSFPSHYREQTNPNPTAKSSHQTKPTPTNQPPPDFLGSSLVILSRRVGAGGLGSSRARRNGGRLLSSCARVLVFRTLLPRHQKQKKKSFCCVDNLMSTDLRDVCPGSPFVPVHCRSVIVG</sequence>
<dbReference type="Proteomes" id="UP001287356">
    <property type="component" value="Unassembled WGS sequence"/>
</dbReference>
<comment type="caution">
    <text evidence="2">The sequence shown here is derived from an EMBL/GenBank/DDBJ whole genome shotgun (WGS) entry which is preliminary data.</text>
</comment>
<organism evidence="2 3">
    <name type="scientific">Lasiosphaeria ovina</name>
    <dbReference type="NCBI Taxonomy" id="92902"/>
    <lineage>
        <taxon>Eukaryota</taxon>
        <taxon>Fungi</taxon>
        <taxon>Dikarya</taxon>
        <taxon>Ascomycota</taxon>
        <taxon>Pezizomycotina</taxon>
        <taxon>Sordariomycetes</taxon>
        <taxon>Sordariomycetidae</taxon>
        <taxon>Sordariales</taxon>
        <taxon>Lasiosphaeriaceae</taxon>
        <taxon>Lasiosphaeria</taxon>
    </lineage>
</organism>
<evidence type="ECO:0000256" key="1">
    <source>
        <dbReference type="SAM" id="MobiDB-lite"/>
    </source>
</evidence>
<dbReference type="EMBL" id="JAULSN010000002">
    <property type="protein sequence ID" value="KAK3380649.1"/>
    <property type="molecule type" value="Genomic_DNA"/>
</dbReference>
<dbReference type="AlphaFoldDB" id="A0AAE0TUU4"/>
<reference evidence="2" key="1">
    <citation type="journal article" date="2023" name="Mol. Phylogenet. Evol.">
        <title>Genome-scale phylogeny and comparative genomics of the fungal order Sordariales.</title>
        <authorList>
            <person name="Hensen N."/>
            <person name="Bonometti L."/>
            <person name="Westerberg I."/>
            <person name="Brannstrom I.O."/>
            <person name="Guillou S."/>
            <person name="Cros-Aarteil S."/>
            <person name="Calhoun S."/>
            <person name="Haridas S."/>
            <person name="Kuo A."/>
            <person name="Mondo S."/>
            <person name="Pangilinan J."/>
            <person name="Riley R."/>
            <person name="LaButti K."/>
            <person name="Andreopoulos B."/>
            <person name="Lipzen A."/>
            <person name="Chen C."/>
            <person name="Yan M."/>
            <person name="Daum C."/>
            <person name="Ng V."/>
            <person name="Clum A."/>
            <person name="Steindorff A."/>
            <person name="Ohm R.A."/>
            <person name="Martin F."/>
            <person name="Silar P."/>
            <person name="Natvig D.O."/>
            <person name="Lalanne C."/>
            <person name="Gautier V."/>
            <person name="Ament-Velasquez S.L."/>
            <person name="Kruys A."/>
            <person name="Hutchinson M.I."/>
            <person name="Powell A.J."/>
            <person name="Barry K."/>
            <person name="Miller A.N."/>
            <person name="Grigoriev I.V."/>
            <person name="Debuchy R."/>
            <person name="Gladieux P."/>
            <person name="Hiltunen Thoren M."/>
            <person name="Johannesson H."/>
        </authorList>
    </citation>
    <scope>NUCLEOTIDE SEQUENCE</scope>
    <source>
        <strain evidence="2">CBS 958.72</strain>
    </source>
</reference>
<feature type="region of interest" description="Disordered" evidence="1">
    <location>
        <begin position="183"/>
        <end position="206"/>
    </location>
</feature>
<name>A0AAE0TUU4_9PEZI</name>
<feature type="region of interest" description="Disordered" evidence="1">
    <location>
        <begin position="112"/>
        <end position="137"/>
    </location>
</feature>
<evidence type="ECO:0000313" key="3">
    <source>
        <dbReference type="Proteomes" id="UP001287356"/>
    </source>
</evidence>
<feature type="compositionally biased region" description="Polar residues" evidence="1">
    <location>
        <begin position="183"/>
        <end position="193"/>
    </location>
</feature>
<keyword evidence="3" id="KW-1185">Reference proteome</keyword>
<gene>
    <name evidence="2" type="ORF">B0T24DRAFT_198515</name>
</gene>
<protein>
    <submittedName>
        <fullName evidence="2">Uncharacterized protein</fullName>
    </submittedName>
</protein>